<keyword evidence="1" id="KW-0159">Chromosome partition</keyword>
<accession>A0ABW0GR36</accession>
<dbReference type="Proteomes" id="UP001596122">
    <property type="component" value="Unassembled WGS sequence"/>
</dbReference>
<gene>
    <name evidence="3" type="ORF">ACFPJ6_16930</name>
</gene>
<reference evidence="4" key="1">
    <citation type="journal article" date="2019" name="Int. J. Syst. Evol. Microbiol.">
        <title>The Global Catalogue of Microorganisms (GCM) 10K type strain sequencing project: providing services to taxonomists for standard genome sequencing and annotation.</title>
        <authorList>
            <consortium name="The Broad Institute Genomics Platform"/>
            <consortium name="The Broad Institute Genome Sequencing Center for Infectious Disease"/>
            <person name="Wu L."/>
            <person name="Ma J."/>
        </authorList>
    </citation>
    <scope>NUCLEOTIDE SEQUENCE [LARGE SCALE GENOMIC DNA]</scope>
    <source>
        <strain evidence="4">CCUG 43114</strain>
    </source>
</reference>
<comment type="caution">
    <text evidence="3">The sequence shown here is derived from an EMBL/GenBank/DDBJ whole genome shotgun (WGS) entry which is preliminary data.</text>
</comment>
<proteinExistence type="predicted"/>
<sequence>MTAGAPEPEERVSGFEVHLDVFTGPFDLLLGLIAKHRLDVTEVALARVTDEFLAHIRGMTEWSLDEASGFVLVAATLLDLKAARLLPGAHVEDEQDLALLEARDLLFARLLQYRAFRTAAADLGRRLEEQAGRHPRRRGDDPLGADLLPDLVWSMPAEQFARLAADALRPRPVPTVGLEHLHAPEVSVAEQRRHLLDALAGGRATPFRVLVADAGSRAVVVARFLAVLELYREEHVGLEQAGPLAELSVRLLRPAGPGAPPDDTEEEER</sequence>
<dbReference type="EMBL" id="JBHSLD010000027">
    <property type="protein sequence ID" value="MFC5382452.1"/>
    <property type="molecule type" value="Genomic_DNA"/>
</dbReference>
<dbReference type="Gene3D" id="6.10.250.2410">
    <property type="match status" value="1"/>
</dbReference>
<evidence type="ECO:0000313" key="3">
    <source>
        <dbReference type="EMBL" id="MFC5382452.1"/>
    </source>
</evidence>
<dbReference type="Pfam" id="PF02616">
    <property type="entry name" value="SMC_ScpA"/>
    <property type="match status" value="1"/>
</dbReference>
<dbReference type="InterPro" id="IPR003768">
    <property type="entry name" value="ScpA"/>
</dbReference>
<dbReference type="PANTHER" id="PTHR33969">
    <property type="entry name" value="SEGREGATION AND CONDENSATION PROTEIN A"/>
    <property type="match status" value="1"/>
</dbReference>
<protein>
    <recommendedName>
        <fullName evidence="2">Segregation and condensation protein A</fullName>
    </recommendedName>
</protein>
<evidence type="ECO:0000313" key="4">
    <source>
        <dbReference type="Proteomes" id="UP001596122"/>
    </source>
</evidence>
<keyword evidence="4" id="KW-1185">Reference proteome</keyword>
<organism evidence="3 4">
    <name type="scientific">Aquipuribacter nitratireducens</name>
    <dbReference type="NCBI Taxonomy" id="650104"/>
    <lineage>
        <taxon>Bacteria</taxon>
        <taxon>Bacillati</taxon>
        <taxon>Actinomycetota</taxon>
        <taxon>Actinomycetes</taxon>
        <taxon>Micrococcales</taxon>
        <taxon>Intrasporangiaceae</taxon>
        <taxon>Aquipuribacter</taxon>
    </lineage>
</organism>
<name>A0ABW0GR36_9MICO</name>
<evidence type="ECO:0000256" key="1">
    <source>
        <dbReference type="ARBA" id="ARBA00022829"/>
    </source>
</evidence>
<dbReference type="RefSeq" id="WP_340268620.1">
    <property type="nucleotide sequence ID" value="NZ_JBBEOG010000003.1"/>
</dbReference>
<dbReference type="PANTHER" id="PTHR33969:SF2">
    <property type="entry name" value="SEGREGATION AND CONDENSATION PROTEIN A"/>
    <property type="match status" value="1"/>
</dbReference>
<evidence type="ECO:0000256" key="2">
    <source>
        <dbReference type="ARBA" id="ARBA00044777"/>
    </source>
</evidence>